<keyword evidence="3 4" id="KW-0408">Iron</keyword>
<keyword evidence="5" id="KW-0732">Signal</keyword>
<accession>A0A8J7CJ89</accession>
<feature type="domain" description="Cytochrome c" evidence="6">
    <location>
        <begin position="83"/>
        <end position="186"/>
    </location>
</feature>
<dbReference type="InterPro" id="IPR010538">
    <property type="entry name" value="DHOR"/>
</dbReference>
<dbReference type="PANTHER" id="PTHR30600:SF4">
    <property type="entry name" value="CYTOCHROME C DOMAIN-CONTAINING PROTEIN"/>
    <property type="match status" value="1"/>
</dbReference>
<feature type="chain" id="PRO_5035302424" evidence="5">
    <location>
        <begin position="20"/>
        <end position="496"/>
    </location>
</feature>
<dbReference type="EMBL" id="JACVXA010000100">
    <property type="protein sequence ID" value="MBE3640515.1"/>
    <property type="molecule type" value="Genomic_DNA"/>
</dbReference>
<comment type="caution">
    <text evidence="7">The sequence shown here is derived from an EMBL/GenBank/DDBJ whole genome shotgun (WGS) entry which is preliminary data.</text>
</comment>
<proteinExistence type="predicted"/>
<organism evidence="7 8">
    <name type="scientific">Mangrovicoccus algicola</name>
    <dbReference type="NCBI Taxonomy" id="2771008"/>
    <lineage>
        <taxon>Bacteria</taxon>
        <taxon>Pseudomonadati</taxon>
        <taxon>Pseudomonadota</taxon>
        <taxon>Alphaproteobacteria</taxon>
        <taxon>Rhodobacterales</taxon>
        <taxon>Paracoccaceae</taxon>
        <taxon>Mangrovicoccus</taxon>
    </lineage>
</organism>
<keyword evidence="2 4" id="KW-0479">Metal-binding</keyword>
<reference evidence="7" key="1">
    <citation type="submission" date="2020-09" db="EMBL/GenBank/DDBJ databases">
        <title>A novel bacterium of genus Mangrovicoccus, isolated from South China Sea.</title>
        <authorList>
            <person name="Huang H."/>
            <person name="Mo K."/>
            <person name="Hu Y."/>
        </authorList>
    </citation>
    <scope>NUCLEOTIDE SEQUENCE</scope>
    <source>
        <strain evidence="7">HB182678</strain>
    </source>
</reference>
<dbReference type="InterPro" id="IPR036909">
    <property type="entry name" value="Cyt_c-like_dom_sf"/>
</dbReference>
<dbReference type="Pfam" id="PF06537">
    <property type="entry name" value="DHOR"/>
    <property type="match status" value="1"/>
</dbReference>
<dbReference type="PROSITE" id="PS51007">
    <property type="entry name" value="CYTC"/>
    <property type="match status" value="2"/>
</dbReference>
<sequence>MPDRKIMVLALLAAFPAAAGSPGPTPRSPQEAERVAAVTAPAGRFDAPEPFESRPGGAGTVAARTDGQALSQPSGGMSAARELDFLVGKALFEKLWVAAPSSTTASDGLGPLFNARSCLQCHRDDGRGSPPAHPGDPGLLMRISVPGGPPRAGIEAWIATAPDPVYGWQLQDQANRGLAAEYRLELRYDDLPVALSDGTVATLRRPTYRIADPGYGPLHAEAMLSPRLAPAMTGLGLLEAIPEADILAHADPGDADGDGISGRPAFVPGEVAGEVLLGRFGWKGGSPTVRQQTAEALSADIGISSPLFPVHWGDCMAAQSACRDAPGGGDPGQGGLELDAAALDLLVHYARNLGVPARRDPEGAPVLRGKQVFYETGCIACHVPKYVTARLPARPKQSFQLIWPYSDLLLHDMGEGLADHRPDGRATGREWKTPPLWGIGLAQQVNPAAGFLHDGRARSLLEAVLWHGGEAAAQRDAVIAMPAPDRDALIAFLESL</sequence>
<dbReference type="GO" id="GO:0004130">
    <property type="term" value="F:cytochrome-c peroxidase activity"/>
    <property type="evidence" value="ECO:0007669"/>
    <property type="project" value="TreeGrafter"/>
</dbReference>
<feature type="signal peptide" evidence="5">
    <location>
        <begin position="1"/>
        <end position="19"/>
    </location>
</feature>
<dbReference type="Proteomes" id="UP000609121">
    <property type="component" value="Unassembled WGS sequence"/>
</dbReference>
<feature type="domain" description="Cytochrome c" evidence="6">
    <location>
        <begin position="364"/>
        <end position="496"/>
    </location>
</feature>
<name>A0A8J7CJ89_9RHOB</name>
<evidence type="ECO:0000313" key="7">
    <source>
        <dbReference type="EMBL" id="MBE3640515.1"/>
    </source>
</evidence>
<dbReference type="GO" id="GO:0046872">
    <property type="term" value="F:metal ion binding"/>
    <property type="evidence" value="ECO:0007669"/>
    <property type="project" value="UniProtKB-KW"/>
</dbReference>
<dbReference type="PANTHER" id="PTHR30600">
    <property type="entry name" value="CYTOCHROME C PEROXIDASE-RELATED"/>
    <property type="match status" value="1"/>
</dbReference>
<dbReference type="GO" id="GO:0020037">
    <property type="term" value="F:heme binding"/>
    <property type="evidence" value="ECO:0007669"/>
    <property type="project" value="InterPro"/>
</dbReference>
<dbReference type="SUPFAM" id="SSF46626">
    <property type="entry name" value="Cytochrome c"/>
    <property type="match status" value="1"/>
</dbReference>
<dbReference type="InterPro" id="IPR009056">
    <property type="entry name" value="Cyt_c-like_dom"/>
</dbReference>
<gene>
    <name evidence="7" type="ORF">ICN82_20110</name>
</gene>
<dbReference type="AlphaFoldDB" id="A0A8J7CJ89"/>
<evidence type="ECO:0000256" key="1">
    <source>
        <dbReference type="ARBA" id="ARBA00022617"/>
    </source>
</evidence>
<keyword evidence="8" id="KW-1185">Reference proteome</keyword>
<dbReference type="Gene3D" id="1.10.760.10">
    <property type="entry name" value="Cytochrome c-like domain"/>
    <property type="match status" value="1"/>
</dbReference>
<protein>
    <submittedName>
        <fullName evidence="7">Thiol oxidoreductase</fullName>
    </submittedName>
</protein>
<evidence type="ECO:0000256" key="4">
    <source>
        <dbReference type="PROSITE-ProRule" id="PRU00433"/>
    </source>
</evidence>
<evidence type="ECO:0000256" key="2">
    <source>
        <dbReference type="ARBA" id="ARBA00022723"/>
    </source>
</evidence>
<evidence type="ECO:0000256" key="3">
    <source>
        <dbReference type="ARBA" id="ARBA00023004"/>
    </source>
</evidence>
<evidence type="ECO:0000313" key="8">
    <source>
        <dbReference type="Proteomes" id="UP000609121"/>
    </source>
</evidence>
<evidence type="ECO:0000259" key="6">
    <source>
        <dbReference type="PROSITE" id="PS51007"/>
    </source>
</evidence>
<dbReference type="PIRSF" id="PIRSF028099">
    <property type="entry name" value="DUF1111"/>
    <property type="match status" value="1"/>
</dbReference>
<dbReference type="GO" id="GO:0009055">
    <property type="term" value="F:electron transfer activity"/>
    <property type="evidence" value="ECO:0007669"/>
    <property type="project" value="InterPro"/>
</dbReference>
<dbReference type="InterPro" id="IPR051395">
    <property type="entry name" value="Cytochrome_c_Peroxidase/MauG"/>
</dbReference>
<keyword evidence="1 4" id="KW-0349">Heme</keyword>
<evidence type="ECO:0000256" key="5">
    <source>
        <dbReference type="SAM" id="SignalP"/>
    </source>
</evidence>